<feature type="domain" description="Amidohydrolase-related" evidence="4">
    <location>
        <begin position="63"/>
        <end position="428"/>
    </location>
</feature>
<feature type="domain" description="Aminodeoxyfutalosine deaminase/Imidazolonepropionase-like composite" evidence="5">
    <location>
        <begin position="28"/>
        <end position="50"/>
    </location>
</feature>
<dbReference type="InterPro" id="IPR011059">
    <property type="entry name" value="Metal-dep_hydrolase_composite"/>
</dbReference>
<dbReference type="PANTHER" id="PTHR43794">
    <property type="entry name" value="AMINOHYDROLASE SSNA-RELATED"/>
    <property type="match status" value="1"/>
</dbReference>
<protein>
    <submittedName>
        <fullName evidence="6">Amidohydrolase</fullName>
    </submittedName>
</protein>
<dbReference type="SUPFAM" id="SSF51556">
    <property type="entry name" value="Metallo-dependent hydrolases"/>
    <property type="match status" value="1"/>
</dbReference>
<dbReference type="AlphaFoldDB" id="A0A7C1FGK6"/>
<organism evidence="6">
    <name type="scientific">Caldilinea aerophila</name>
    <dbReference type="NCBI Taxonomy" id="133453"/>
    <lineage>
        <taxon>Bacteria</taxon>
        <taxon>Bacillati</taxon>
        <taxon>Chloroflexota</taxon>
        <taxon>Caldilineae</taxon>
        <taxon>Caldilineales</taxon>
        <taxon>Caldilineaceae</taxon>
        <taxon>Caldilinea</taxon>
    </lineage>
</organism>
<dbReference type="SUPFAM" id="SSF51338">
    <property type="entry name" value="Composite domain of metallo-dependent hydrolases"/>
    <property type="match status" value="1"/>
</dbReference>
<dbReference type="InterPro" id="IPR006680">
    <property type="entry name" value="Amidohydro-rel"/>
</dbReference>
<keyword evidence="2 6" id="KW-0378">Hydrolase</keyword>
<dbReference type="Gene3D" id="3.20.20.140">
    <property type="entry name" value="Metal-dependent hydrolases"/>
    <property type="match status" value="1"/>
</dbReference>
<dbReference type="InterPro" id="IPR050287">
    <property type="entry name" value="MTA/SAH_deaminase"/>
</dbReference>
<dbReference type="Pfam" id="PF22039">
    <property type="entry name" value="HUTI_composite_bact"/>
    <property type="match status" value="1"/>
</dbReference>
<dbReference type="InterPro" id="IPR032466">
    <property type="entry name" value="Metal_Hydrolase"/>
</dbReference>
<evidence type="ECO:0000313" key="6">
    <source>
        <dbReference type="EMBL" id="HDX32217.1"/>
    </source>
</evidence>
<name>A0A7C1FGK6_9CHLR</name>
<dbReference type="GO" id="GO:0016810">
    <property type="term" value="F:hydrolase activity, acting on carbon-nitrogen (but not peptide) bonds"/>
    <property type="evidence" value="ECO:0007669"/>
    <property type="project" value="InterPro"/>
</dbReference>
<keyword evidence="1" id="KW-0479">Metal-binding</keyword>
<dbReference type="PANTHER" id="PTHR43794:SF11">
    <property type="entry name" value="AMIDOHYDROLASE-RELATED DOMAIN-CONTAINING PROTEIN"/>
    <property type="match status" value="1"/>
</dbReference>
<keyword evidence="3" id="KW-0862">Zinc</keyword>
<gene>
    <name evidence="6" type="ORF">ENQ20_12145</name>
</gene>
<proteinExistence type="predicted"/>
<accession>A0A7C1FGK6</accession>
<sequence>MPETVDILLLHAHTFTMEGEGVGYLADGAVAIRKDRIVDVGPTAMLQERYLAGETIDASHHALLPGLIDAHMHTPLAILRGVAQDIAHWMQRGLAPYARHLHRDAALAGVWLNVLEALKAGTTTMGDYATPIEGWAEIFATVGVRAVLTPLISAVPAGGMASWRIGELYPLDETIGEQSIRAAMEFANQWHGAENGRITVMYGPQGADMLTRDQLLHIKRLAAADGLMIHMHVAQGEREIDQMLKRYGKRTPAFLEQIGYLDDQLLAVHLTEATDEEAIQIASSGARMVLCSGSIGIIDGIVPPAVVFRAAGGSVALGSDQAAGNNCNNIFNEMKLTALFNKIKYRDPTVMPAWEVLRMATIEGAQALGMADEIGSIRPGKKADLILVDLNALNLTPVLTEPIRNIVPNLVYAASGREVDLVMVDGRILVRNGSVLRVDEEAVREEAQLRAQEVAEAVRRDPLHLDMALLQAMEEGKL</sequence>
<dbReference type="InterPro" id="IPR054418">
    <property type="entry name" value="MQNX/HUTI_composite_N"/>
</dbReference>
<dbReference type="Pfam" id="PF01979">
    <property type="entry name" value="Amidohydro_1"/>
    <property type="match status" value="1"/>
</dbReference>
<evidence type="ECO:0000259" key="4">
    <source>
        <dbReference type="Pfam" id="PF01979"/>
    </source>
</evidence>
<evidence type="ECO:0000256" key="2">
    <source>
        <dbReference type="ARBA" id="ARBA00022801"/>
    </source>
</evidence>
<reference evidence="6" key="1">
    <citation type="journal article" date="2020" name="mSystems">
        <title>Genome- and Community-Level Interaction Insights into Carbon Utilization and Element Cycling Functions of Hydrothermarchaeota in Hydrothermal Sediment.</title>
        <authorList>
            <person name="Zhou Z."/>
            <person name="Liu Y."/>
            <person name="Xu W."/>
            <person name="Pan J."/>
            <person name="Luo Z.H."/>
            <person name="Li M."/>
        </authorList>
    </citation>
    <scope>NUCLEOTIDE SEQUENCE [LARGE SCALE GENOMIC DNA]</scope>
    <source>
        <strain evidence="6">SpSt-289</strain>
    </source>
</reference>
<dbReference type="EMBL" id="DSMG01000120">
    <property type="protein sequence ID" value="HDX32217.1"/>
    <property type="molecule type" value="Genomic_DNA"/>
</dbReference>
<evidence type="ECO:0000256" key="3">
    <source>
        <dbReference type="ARBA" id="ARBA00022833"/>
    </source>
</evidence>
<comment type="caution">
    <text evidence="6">The sequence shown here is derived from an EMBL/GenBank/DDBJ whole genome shotgun (WGS) entry which is preliminary data.</text>
</comment>
<evidence type="ECO:0000256" key="1">
    <source>
        <dbReference type="ARBA" id="ARBA00022723"/>
    </source>
</evidence>
<evidence type="ECO:0000259" key="5">
    <source>
        <dbReference type="Pfam" id="PF22039"/>
    </source>
</evidence>
<dbReference type="Gene3D" id="2.30.40.10">
    <property type="entry name" value="Urease, subunit C, domain 1"/>
    <property type="match status" value="1"/>
</dbReference>
<dbReference type="GO" id="GO:0046872">
    <property type="term" value="F:metal ion binding"/>
    <property type="evidence" value="ECO:0007669"/>
    <property type="project" value="UniProtKB-KW"/>
</dbReference>